<keyword evidence="5 10" id="KW-1133">Transmembrane helix</keyword>
<organism evidence="11 12">
    <name type="scientific">Tilletia indica</name>
    <dbReference type="NCBI Taxonomy" id="43049"/>
    <lineage>
        <taxon>Eukaryota</taxon>
        <taxon>Fungi</taxon>
        <taxon>Dikarya</taxon>
        <taxon>Basidiomycota</taxon>
        <taxon>Ustilaginomycotina</taxon>
        <taxon>Exobasidiomycetes</taxon>
        <taxon>Tilletiales</taxon>
        <taxon>Tilletiaceae</taxon>
        <taxon>Tilletia</taxon>
    </lineage>
</organism>
<feature type="region of interest" description="Disordered" evidence="9">
    <location>
        <begin position="1"/>
        <end position="61"/>
    </location>
</feature>
<comment type="caution">
    <text evidence="11">The sequence shown here is derived from an EMBL/GenBank/DDBJ whole genome shotgun (WGS) entry which is preliminary data.</text>
</comment>
<evidence type="ECO:0000256" key="4">
    <source>
        <dbReference type="ARBA" id="ARBA00022968"/>
    </source>
</evidence>
<evidence type="ECO:0000256" key="2">
    <source>
        <dbReference type="ARBA" id="ARBA00010962"/>
    </source>
</evidence>
<evidence type="ECO:0000256" key="6">
    <source>
        <dbReference type="ARBA" id="ARBA00023136"/>
    </source>
</evidence>
<keyword evidence="3 10" id="KW-0812">Transmembrane</keyword>
<sequence>MVSSQSNPQMAYAALSRGSRPYENQQLSSSGHSSSNEHAGLLPTDTGAIHPSRGGVGSVDNASDIGAGSEYGPYSYNSRLQKGIPASSNAIPNLKGSKVGASPNSAPSAAGGRYAVGPGAYGSQYLTPEADDYLHNPEDADKSSGKIGCRGLLNILTLVGLALSLITLFAGYPIIYHFENLASKKGTGSYNLGGTNGTGQVPDLNIFQIIDKDTPPNATKWQGQSVDANRRSMSINYHLVFSDEFNEEGRTFWKGDDPFWEAVDIWYGATQDYEWYSPEAINTTNGNLVIMMEETPINNLNFRSGMLQSWNKFCFQGGYIEFNALQPGKPDTMGYWPGLWTMGNLGRPGFLGSTEGLWPYSYEDKCDAGIMPNQMWANRTGPQATIDGIGTYSAPDPTEMNGNGPKRLSSLPGMRFPACTCPGEEHPGPNRKVSRSAPEIDALEAQIQYRNGEFDSYASQSAQMAPFDAAYEWSEGGSGTPYHIYDEDTSRINNYLGGPLQECASGLSQCPRDGFTDAGQRFVTYGFEYSPDFDQNGNSFVTWYVDGKPTWTVYGGAMAPRPEQDISRRLIATEPMSIIMNLGMAAGFQPTRFTGANAMTFPAPFLIDYVRIYQKDGGTDKISCDPPDHPTADYIKNHPDLYLNRDLISYKSSNYSWPKNSYTGC</sequence>
<dbReference type="PANTHER" id="PTHR31361:SF15">
    <property type="entry name" value="GH16 DOMAIN-CONTAINING PROTEIN"/>
    <property type="match status" value="1"/>
</dbReference>
<dbReference type="Pfam" id="PF03935">
    <property type="entry name" value="SKN1_KRE6_Sbg1"/>
    <property type="match status" value="1"/>
</dbReference>
<evidence type="ECO:0000256" key="7">
    <source>
        <dbReference type="ARBA" id="ARBA00023180"/>
    </source>
</evidence>
<dbReference type="PANTHER" id="PTHR31361">
    <property type="entry name" value="BETA-GLUCAN SYNTHESIS-ASSOCIATED PROTEIN KRE6-RELATED"/>
    <property type="match status" value="1"/>
</dbReference>
<evidence type="ECO:0000256" key="3">
    <source>
        <dbReference type="ARBA" id="ARBA00022692"/>
    </source>
</evidence>
<dbReference type="GO" id="GO:0005789">
    <property type="term" value="C:endoplasmic reticulum membrane"/>
    <property type="evidence" value="ECO:0007669"/>
    <property type="project" value="TreeGrafter"/>
</dbReference>
<keyword evidence="12" id="KW-1185">Reference proteome</keyword>
<evidence type="ECO:0000256" key="1">
    <source>
        <dbReference type="ARBA" id="ARBA00004606"/>
    </source>
</evidence>
<keyword evidence="4" id="KW-0735">Signal-anchor</keyword>
<gene>
    <name evidence="11" type="ORF">A4X13_0g4678</name>
</gene>
<dbReference type="GO" id="GO:0031505">
    <property type="term" value="P:fungal-type cell wall organization"/>
    <property type="evidence" value="ECO:0007669"/>
    <property type="project" value="TreeGrafter"/>
</dbReference>
<reference evidence="11" key="2">
    <citation type="journal article" date="2019" name="IMA Fungus">
        <title>Genome sequencing and comparison of five Tilletia species to identify candidate genes for the detection of regulated species infecting wheat.</title>
        <authorList>
            <person name="Nguyen H.D.T."/>
            <person name="Sultana T."/>
            <person name="Kesanakurti P."/>
            <person name="Hambleton S."/>
        </authorList>
    </citation>
    <scope>NUCLEOTIDE SEQUENCE</scope>
    <source>
        <strain evidence="11">DAOMC 236416</strain>
    </source>
</reference>
<dbReference type="Gene3D" id="2.60.120.200">
    <property type="match status" value="2"/>
</dbReference>
<evidence type="ECO:0000313" key="11">
    <source>
        <dbReference type="EMBL" id="KAE8250495.1"/>
    </source>
</evidence>
<evidence type="ECO:0000313" key="12">
    <source>
        <dbReference type="Proteomes" id="UP000077521"/>
    </source>
</evidence>
<keyword evidence="7" id="KW-0325">Glycoprotein</keyword>
<dbReference type="InterPro" id="IPR005629">
    <property type="entry name" value="Skn1/Kre6/Sbg1"/>
</dbReference>
<dbReference type="InterPro" id="IPR000757">
    <property type="entry name" value="Beta-glucanase-like"/>
</dbReference>
<name>A0A177TPE7_9BASI</name>
<evidence type="ECO:0000256" key="5">
    <source>
        <dbReference type="ARBA" id="ARBA00022989"/>
    </source>
</evidence>
<dbReference type="Proteomes" id="UP000077521">
    <property type="component" value="Unassembled WGS sequence"/>
</dbReference>
<dbReference type="GO" id="GO:0006078">
    <property type="term" value="P:(1-&gt;6)-beta-D-glucan biosynthetic process"/>
    <property type="evidence" value="ECO:0007669"/>
    <property type="project" value="TreeGrafter"/>
</dbReference>
<reference evidence="11" key="1">
    <citation type="submission" date="2016-04" db="EMBL/GenBank/DDBJ databases">
        <authorList>
            <person name="Nguyen H.D."/>
            <person name="Samba Siva P."/>
            <person name="Cullis J."/>
            <person name="Levesque C.A."/>
            <person name="Hambleton S."/>
        </authorList>
    </citation>
    <scope>NUCLEOTIDE SEQUENCE</scope>
    <source>
        <strain evidence="11">DAOMC 236416</strain>
    </source>
</reference>
<keyword evidence="8" id="KW-0961">Cell wall biogenesis/degradation</keyword>
<dbReference type="SUPFAM" id="SSF49899">
    <property type="entry name" value="Concanavalin A-like lectins/glucanases"/>
    <property type="match status" value="1"/>
</dbReference>
<proteinExistence type="inferred from homology"/>
<dbReference type="EMBL" id="LWDF02000319">
    <property type="protein sequence ID" value="KAE8250495.1"/>
    <property type="molecule type" value="Genomic_DNA"/>
</dbReference>
<dbReference type="PROSITE" id="PS51762">
    <property type="entry name" value="GH16_2"/>
    <property type="match status" value="1"/>
</dbReference>
<keyword evidence="6 10" id="KW-0472">Membrane</keyword>
<accession>A0A177TPE7</accession>
<comment type="similarity">
    <text evidence="2">Belongs to the SKN1/KRE6 family.</text>
</comment>
<dbReference type="GO" id="GO:0005886">
    <property type="term" value="C:plasma membrane"/>
    <property type="evidence" value="ECO:0007669"/>
    <property type="project" value="TreeGrafter"/>
</dbReference>
<evidence type="ECO:0000256" key="9">
    <source>
        <dbReference type="SAM" id="MobiDB-lite"/>
    </source>
</evidence>
<evidence type="ECO:0000256" key="10">
    <source>
        <dbReference type="SAM" id="Phobius"/>
    </source>
</evidence>
<dbReference type="GO" id="GO:0015926">
    <property type="term" value="F:glucosidase activity"/>
    <property type="evidence" value="ECO:0007669"/>
    <property type="project" value="TreeGrafter"/>
</dbReference>
<protein>
    <submittedName>
        <fullName evidence="11">Uncharacterized protein</fullName>
    </submittedName>
</protein>
<comment type="subcellular location">
    <subcellularLocation>
        <location evidence="1">Membrane</location>
        <topology evidence="1">Single-pass type II membrane protein</topology>
    </subcellularLocation>
</comment>
<evidence type="ECO:0000256" key="8">
    <source>
        <dbReference type="ARBA" id="ARBA00023316"/>
    </source>
</evidence>
<feature type="transmembrane region" description="Helical" evidence="10">
    <location>
        <begin position="152"/>
        <end position="175"/>
    </location>
</feature>
<dbReference type="InterPro" id="IPR013320">
    <property type="entry name" value="ConA-like_dom_sf"/>
</dbReference>
<dbReference type="AlphaFoldDB" id="A0A177TPE7"/>